<organism evidence="14 15">
    <name type="scientific">Synchytrium microbalum</name>
    <dbReference type="NCBI Taxonomy" id="1806994"/>
    <lineage>
        <taxon>Eukaryota</taxon>
        <taxon>Fungi</taxon>
        <taxon>Fungi incertae sedis</taxon>
        <taxon>Chytridiomycota</taxon>
        <taxon>Chytridiomycota incertae sedis</taxon>
        <taxon>Chytridiomycetes</taxon>
        <taxon>Synchytriales</taxon>
        <taxon>Synchytriaceae</taxon>
        <taxon>Synchytrium</taxon>
    </lineage>
</organism>
<evidence type="ECO:0000256" key="2">
    <source>
        <dbReference type="ARBA" id="ARBA00004496"/>
    </source>
</evidence>
<name>A0A507C0H9_9FUNG</name>
<accession>A0A507C0H9</accession>
<dbReference type="InterPro" id="IPR012677">
    <property type="entry name" value="Nucleotide-bd_a/b_plait_sf"/>
</dbReference>
<proteinExistence type="predicted"/>
<dbReference type="FunFam" id="3.30.70.330:FF:000525">
    <property type="entry name" value="RNA-binding protein 8A"/>
    <property type="match status" value="1"/>
</dbReference>
<evidence type="ECO:0000256" key="4">
    <source>
        <dbReference type="ARBA" id="ARBA00022490"/>
    </source>
</evidence>
<dbReference type="STRING" id="1806994.A0A507C0H9"/>
<evidence type="ECO:0000256" key="5">
    <source>
        <dbReference type="ARBA" id="ARBA00022664"/>
    </source>
</evidence>
<dbReference type="InterPro" id="IPR033744">
    <property type="entry name" value="RRM_RBM8"/>
</dbReference>
<feature type="compositionally biased region" description="Basic residues" evidence="12">
    <location>
        <begin position="163"/>
        <end position="175"/>
    </location>
</feature>
<dbReference type="Proteomes" id="UP000319731">
    <property type="component" value="Unassembled WGS sequence"/>
</dbReference>
<dbReference type="InterPro" id="IPR008111">
    <property type="entry name" value="RNA-bd_8"/>
</dbReference>
<dbReference type="PANTHER" id="PTHR45894">
    <property type="entry name" value="RNA-BINDING PROTEIN 8A"/>
    <property type="match status" value="1"/>
</dbReference>
<dbReference type="SUPFAM" id="SSF54928">
    <property type="entry name" value="RNA-binding domain, RBD"/>
    <property type="match status" value="1"/>
</dbReference>
<dbReference type="RefSeq" id="XP_031023746.1">
    <property type="nucleotide sequence ID" value="XM_031170299.1"/>
</dbReference>
<dbReference type="GO" id="GO:0005634">
    <property type="term" value="C:nucleus"/>
    <property type="evidence" value="ECO:0007669"/>
    <property type="project" value="UniProtKB-SubCell"/>
</dbReference>
<dbReference type="PROSITE" id="PS50102">
    <property type="entry name" value="RRM"/>
    <property type="match status" value="1"/>
</dbReference>
<dbReference type="CDD" id="cd12324">
    <property type="entry name" value="RRM_RBM8"/>
    <property type="match status" value="1"/>
</dbReference>
<dbReference type="OrthoDB" id="15688at2759"/>
<dbReference type="InterPro" id="IPR035979">
    <property type="entry name" value="RBD_domain_sf"/>
</dbReference>
<dbReference type="SMART" id="SM00360">
    <property type="entry name" value="RRM"/>
    <property type="match status" value="1"/>
</dbReference>
<keyword evidence="4" id="KW-0963">Cytoplasm</keyword>
<keyword evidence="6" id="KW-0810">Translation regulation</keyword>
<keyword evidence="5" id="KW-0507">mRNA processing</keyword>
<dbReference type="PRINTS" id="PR01738">
    <property type="entry name" value="RNABINDINGM8"/>
</dbReference>
<evidence type="ECO:0000256" key="7">
    <source>
        <dbReference type="ARBA" id="ARBA00022884"/>
    </source>
</evidence>
<keyword evidence="15" id="KW-1185">Reference proteome</keyword>
<evidence type="ECO:0000256" key="12">
    <source>
        <dbReference type="SAM" id="MobiDB-lite"/>
    </source>
</evidence>
<dbReference type="GO" id="GO:0006397">
    <property type="term" value="P:mRNA processing"/>
    <property type="evidence" value="ECO:0007669"/>
    <property type="project" value="UniProtKB-KW"/>
</dbReference>
<dbReference type="Pfam" id="PF00076">
    <property type="entry name" value="RRM_1"/>
    <property type="match status" value="1"/>
</dbReference>
<feature type="domain" description="RRM" evidence="13">
    <location>
        <begin position="68"/>
        <end position="146"/>
    </location>
</feature>
<evidence type="ECO:0000256" key="6">
    <source>
        <dbReference type="ARBA" id="ARBA00022845"/>
    </source>
</evidence>
<dbReference type="GO" id="GO:0008380">
    <property type="term" value="P:RNA splicing"/>
    <property type="evidence" value="ECO:0007669"/>
    <property type="project" value="UniProtKB-KW"/>
</dbReference>
<evidence type="ECO:0000256" key="3">
    <source>
        <dbReference type="ARBA" id="ARBA00022448"/>
    </source>
</evidence>
<evidence type="ECO:0000313" key="14">
    <source>
        <dbReference type="EMBL" id="TPX32559.1"/>
    </source>
</evidence>
<protein>
    <recommendedName>
        <fullName evidence="10">RNA-binding protein 8A</fullName>
    </recommendedName>
</protein>
<evidence type="ECO:0000256" key="9">
    <source>
        <dbReference type="ARBA" id="ARBA00023242"/>
    </source>
</evidence>
<dbReference type="InterPro" id="IPR000504">
    <property type="entry name" value="RRM_dom"/>
</dbReference>
<dbReference type="GO" id="GO:0003729">
    <property type="term" value="F:mRNA binding"/>
    <property type="evidence" value="ECO:0007669"/>
    <property type="project" value="InterPro"/>
</dbReference>
<keyword evidence="9" id="KW-0539">Nucleus</keyword>
<evidence type="ECO:0000256" key="8">
    <source>
        <dbReference type="ARBA" id="ARBA00023187"/>
    </source>
</evidence>
<dbReference type="Gene3D" id="3.30.70.330">
    <property type="match status" value="1"/>
</dbReference>
<evidence type="ECO:0000259" key="13">
    <source>
        <dbReference type="PROSITE" id="PS50102"/>
    </source>
</evidence>
<comment type="caution">
    <text evidence="14">The sequence shown here is derived from an EMBL/GenBank/DDBJ whole genome shotgun (WGS) entry which is preliminary data.</text>
</comment>
<keyword evidence="8" id="KW-0508">mRNA splicing</keyword>
<sequence>MGDFLDTNEMIVDDDNTEQVKASATKRKGRGFGQQTADYHHDEINQAGFESVENNEATGKAQRSVEGWIILVTGLHEEAPEDDVKEKFAEFGDIKSLHLNLDRRTGFVKGYALIEYETFKESKAAVDATNGTEFLGKLIQTDFAFIRGQSASKSTLQNSNTRGRGRGGFRRGAGR</sequence>
<keyword evidence="7 11" id="KW-0694">RNA-binding</keyword>
<gene>
    <name evidence="14" type="ORF">SmJEL517_g04371</name>
</gene>
<keyword evidence="3" id="KW-0813">Transport</keyword>
<evidence type="ECO:0000256" key="10">
    <source>
        <dbReference type="ARBA" id="ARBA00077711"/>
    </source>
</evidence>
<dbReference type="EMBL" id="QEAO01000029">
    <property type="protein sequence ID" value="TPX32559.1"/>
    <property type="molecule type" value="Genomic_DNA"/>
</dbReference>
<dbReference type="GeneID" id="42005596"/>
<feature type="compositionally biased region" description="Polar residues" evidence="12">
    <location>
        <begin position="152"/>
        <end position="161"/>
    </location>
</feature>
<evidence type="ECO:0000313" key="15">
    <source>
        <dbReference type="Proteomes" id="UP000319731"/>
    </source>
</evidence>
<comment type="subcellular location">
    <subcellularLocation>
        <location evidence="2">Cytoplasm</location>
    </subcellularLocation>
    <subcellularLocation>
        <location evidence="1">Nucleus</location>
    </subcellularLocation>
</comment>
<evidence type="ECO:0000256" key="11">
    <source>
        <dbReference type="PROSITE-ProRule" id="PRU00176"/>
    </source>
</evidence>
<dbReference type="AlphaFoldDB" id="A0A507C0H9"/>
<evidence type="ECO:0000256" key="1">
    <source>
        <dbReference type="ARBA" id="ARBA00004123"/>
    </source>
</evidence>
<reference evidence="14 15" key="1">
    <citation type="journal article" date="2019" name="Sci. Rep.">
        <title>Comparative genomics of chytrid fungi reveal insights into the obligate biotrophic and pathogenic lifestyle of Synchytrium endobioticum.</title>
        <authorList>
            <person name="van de Vossenberg B.T.L.H."/>
            <person name="Warris S."/>
            <person name="Nguyen H.D.T."/>
            <person name="van Gent-Pelzer M.P.E."/>
            <person name="Joly D.L."/>
            <person name="van de Geest H.C."/>
            <person name="Bonants P.J.M."/>
            <person name="Smith D.S."/>
            <person name="Levesque C.A."/>
            <person name="van der Lee T.A.J."/>
        </authorList>
    </citation>
    <scope>NUCLEOTIDE SEQUENCE [LARGE SCALE GENOMIC DNA]</scope>
    <source>
        <strain evidence="14 15">JEL517</strain>
    </source>
</reference>
<dbReference type="GO" id="GO:0005737">
    <property type="term" value="C:cytoplasm"/>
    <property type="evidence" value="ECO:0007669"/>
    <property type="project" value="UniProtKB-SubCell"/>
</dbReference>
<dbReference type="GO" id="GO:0006417">
    <property type="term" value="P:regulation of translation"/>
    <property type="evidence" value="ECO:0007669"/>
    <property type="project" value="UniProtKB-KW"/>
</dbReference>
<feature type="region of interest" description="Disordered" evidence="12">
    <location>
        <begin position="152"/>
        <end position="175"/>
    </location>
</feature>